<feature type="compositionally biased region" description="Polar residues" evidence="8">
    <location>
        <begin position="231"/>
        <end position="245"/>
    </location>
</feature>
<evidence type="ECO:0000313" key="10">
    <source>
        <dbReference type="Proteomes" id="UP000440578"/>
    </source>
</evidence>
<dbReference type="PANTHER" id="PTHR12049:SF7">
    <property type="entry name" value="PROTEIN ARGININE METHYLTRANSFERASE NDUFAF7, MITOCHONDRIAL"/>
    <property type="match status" value="1"/>
</dbReference>
<dbReference type="OrthoDB" id="438553at2759"/>
<proteinExistence type="inferred from homology"/>
<reference evidence="9 10" key="1">
    <citation type="submission" date="2019-07" db="EMBL/GenBank/DDBJ databases">
        <title>Draft genome assembly of a fouling barnacle, Amphibalanus amphitrite (Darwin, 1854): The first reference genome for Thecostraca.</title>
        <authorList>
            <person name="Kim W."/>
        </authorList>
    </citation>
    <scope>NUCLEOTIDE SEQUENCE [LARGE SCALE GENOMIC DNA]</scope>
    <source>
        <strain evidence="9">SNU_AA5</strain>
        <tissue evidence="9">Soma without cirri and trophi</tissue>
    </source>
</reference>
<dbReference type="Gene3D" id="3.40.50.12710">
    <property type="match status" value="1"/>
</dbReference>
<feature type="compositionally biased region" description="Low complexity" evidence="8">
    <location>
        <begin position="246"/>
        <end position="258"/>
    </location>
</feature>
<comment type="caution">
    <text evidence="9">The sequence shown here is derived from an EMBL/GenBank/DDBJ whole genome shotgun (WGS) entry which is preliminary data.</text>
</comment>
<dbReference type="GO" id="GO:0035243">
    <property type="term" value="F:protein-arginine omega-N symmetric methyltransferase activity"/>
    <property type="evidence" value="ECO:0007669"/>
    <property type="project" value="UniProtKB-EC"/>
</dbReference>
<organism evidence="9 10">
    <name type="scientific">Amphibalanus amphitrite</name>
    <name type="common">Striped barnacle</name>
    <name type="synonym">Balanus amphitrite</name>
    <dbReference type="NCBI Taxonomy" id="1232801"/>
    <lineage>
        <taxon>Eukaryota</taxon>
        <taxon>Metazoa</taxon>
        <taxon>Ecdysozoa</taxon>
        <taxon>Arthropoda</taxon>
        <taxon>Crustacea</taxon>
        <taxon>Multicrustacea</taxon>
        <taxon>Cirripedia</taxon>
        <taxon>Thoracica</taxon>
        <taxon>Thoracicalcarea</taxon>
        <taxon>Balanomorpha</taxon>
        <taxon>Balanoidea</taxon>
        <taxon>Balanidae</taxon>
        <taxon>Amphibalaninae</taxon>
        <taxon>Amphibalanus</taxon>
    </lineage>
</organism>
<gene>
    <name evidence="9" type="ORF">FJT64_003247</name>
</gene>
<sequence>MMGLRTVLHHLSSFSKKCHTRPPRWPFPGTLVSTTHSLCPSVPPSLLTPHHLASPPLRQLCSTAPPLASDDITPLARQLAARVRATGAMTVAEFMNEVLVHPMQGYYTRQSQVGQHGDFVTAPEVAGMYGEMLAVWLLHEWQKLGAPQPLQLVELGPGRGTLMADILRVVNRLAPDAEIAIRLVEVSATLAETQAQTLGVRLSSPPLSESDAQDRLTSSGESQSDVRDRLTSSNNIQSESDARLTSSISQSSGSVRGSEAPSNQSGTGTELTSRPTVQWPLSGTTVTCGRTVTWHDRLTDVPEAFSLIVANEFFDALPVHQFRRTDAGWREVLVDLCDEQTAQFRFVLARGRTPACVFIDEEIVTGRDELEVSPRAAMLAAELAERVASDGGAALVCDYGHSGDRGDTLRAFRNHQCVDPLLAPGSADVTCDVDFSQLARAVGHDVMSFGPVEQRHFLAELGLQARLERLTASAGPDRVTQLKAAYDMLTGEMGERFKMWALLPATARPILERYPPVGFSLASEQSS</sequence>
<protein>
    <recommendedName>
        <fullName evidence="7">Protein arginine methyltransferase NDUFAF7</fullName>
        <ecNumber evidence="7">2.1.1.320</ecNumber>
    </recommendedName>
</protein>
<evidence type="ECO:0000313" key="9">
    <source>
        <dbReference type="EMBL" id="KAF0300732.1"/>
    </source>
</evidence>
<dbReference type="Pfam" id="PF02636">
    <property type="entry name" value="Methyltransf_28"/>
    <property type="match status" value="1"/>
</dbReference>
<accession>A0A6A4WCY7</accession>
<dbReference type="SUPFAM" id="SSF53335">
    <property type="entry name" value="S-adenosyl-L-methionine-dependent methyltransferases"/>
    <property type="match status" value="2"/>
</dbReference>
<evidence type="ECO:0000256" key="4">
    <source>
        <dbReference type="ARBA" id="ARBA00022679"/>
    </source>
</evidence>
<dbReference type="Proteomes" id="UP000440578">
    <property type="component" value="Unassembled WGS sequence"/>
</dbReference>
<dbReference type="AlphaFoldDB" id="A0A6A4WCY7"/>
<comment type="subcellular location">
    <subcellularLocation>
        <location evidence="1 7">Mitochondrion</location>
    </subcellularLocation>
</comment>
<dbReference type="GO" id="GO:0032259">
    <property type="term" value="P:methylation"/>
    <property type="evidence" value="ECO:0007669"/>
    <property type="project" value="UniProtKB-KW"/>
</dbReference>
<keyword evidence="5 7" id="KW-0496">Mitochondrion</keyword>
<comment type="function">
    <text evidence="7">Arginine methyltransferase involved in the assembly or stability of mitochondrial NADH:ubiquinone oxidoreductase complex (complex I).</text>
</comment>
<evidence type="ECO:0000256" key="5">
    <source>
        <dbReference type="ARBA" id="ARBA00023128"/>
    </source>
</evidence>
<keyword evidence="4 7" id="KW-0808">Transferase</keyword>
<dbReference type="EMBL" id="VIIS01001237">
    <property type="protein sequence ID" value="KAF0300733.1"/>
    <property type="molecule type" value="Genomic_DNA"/>
</dbReference>
<keyword evidence="10" id="KW-1185">Reference proteome</keyword>
<comment type="similarity">
    <text evidence="2 7">Belongs to the NDUFAF7 family.</text>
</comment>
<name>A0A6A4WCY7_AMPAM</name>
<evidence type="ECO:0000256" key="7">
    <source>
        <dbReference type="RuleBase" id="RU364114"/>
    </source>
</evidence>
<evidence type="ECO:0000256" key="1">
    <source>
        <dbReference type="ARBA" id="ARBA00004173"/>
    </source>
</evidence>
<dbReference type="GO" id="GO:0032981">
    <property type="term" value="P:mitochondrial respiratory chain complex I assembly"/>
    <property type="evidence" value="ECO:0007669"/>
    <property type="project" value="TreeGrafter"/>
</dbReference>
<dbReference type="GO" id="GO:0005739">
    <property type="term" value="C:mitochondrion"/>
    <property type="evidence" value="ECO:0007669"/>
    <property type="project" value="UniProtKB-SubCell"/>
</dbReference>
<keyword evidence="3 7" id="KW-0489">Methyltransferase</keyword>
<evidence type="ECO:0000256" key="6">
    <source>
        <dbReference type="ARBA" id="ARBA00048612"/>
    </source>
</evidence>
<dbReference type="PANTHER" id="PTHR12049">
    <property type="entry name" value="PROTEIN ARGININE METHYLTRANSFERASE NDUFAF7, MITOCHONDRIAL"/>
    <property type="match status" value="1"/>
</dbReference>
<dbReference type="EC" id="2.1.1.320" evidence="7"/>
<dbReference type="InterPro" id="IPR003788">
    <property type="entry name" value="NDUFAF7"/>
</dbReference>
<evidence type="ECO:0000256" key="8">
    <source>
        <dbReference type="SAM" id="MobiDB-lite"/>
    </source>
</evidence>
<dbReference type="InterPro" id="IPR038375">
    <property type="entry name" value="NDUFAF7_sf"/>
</dbReference>
<dbReference type="EMBL" id="VIIS01001237">
    <property type="protein sequence ID" value="KAF0300732.1"/>
    <property type="molecule type" value="Genomic_DNA"/>
</dbReference>
<dbReference type="InterPro" id="IPR029063">
    <property type="entry name" value="SAM-dependent_MTases_sf"/>
</dbReference>
<feature type="compositionally biased region" description="Polar residues" evidence="8">
    <location>
        <begin position="260"/>
        <end position="282"/>
    </location>
</feature>
<feature type="region of interest" description="Disordered" evidence="8">
    <location>
        <begin position="201"/>
        <end position="282"/>
    </location>
</feature>
<comment type="catalytic activity">
    <reaction evidence="6 7">
        <text>L-arginyl-[protein] + 2 S-adenosyl-L-methionine = N(omega),N(omega)'-dimethyl-L-arginyl-[protein] + 2 S-adenosyl-L-homocysteine + 2 H(+)</text>
        <dbReference type="Rhea" id="RHEA:48108"/>
        <dbReference type="Rhea" id="RHEA-COMP:10532"/>
        <dbReference type="Rhea" id="RHEA-COMP:11992"/>
        <dbReference type="ChEBI" id="CHEBI:15378"/>
        <dbReference type="ChEBI" id="CHEBI:29965"/>
        <dbReference type="ChEBI" id="CHEBI:57856"/>
        <dbReference type="ChEBI" id="CHEBI:59789"/>
        <dbReference type="ChEBI" id="CHEBI:88221"/>
        <dbReference type="EC" id="2.1.1.320"/>
    </reaction>
</comment>
<evidence type="ECO:0000256" key="3">
    <source>
        <dbReference type="ARBA" id="ARBA00022603"/>
    </source>
</evidence>
<evidence type="ECO:0000256" key="2">
    <source>
        <dbReference type="ARBA" id="ARBA00005891"/>
    </source>
</evidence>